<protein>
    <submittedName>
        <fullName evidence="5">Non-canonical non-ribosomal peptide synthetase FUB8</fullName>
    </submittedName>
</protein>
<dbReference type="Gene3D" id="3.40.50.720">
    <property type="entry name" value="NAD(P)-binding Rossmann-like Domain"/>
    <property type="match status" value="2"/>
</dbReference>
<name>A0A8T9C8V8_9HELO</name>
<comment type="caution">
    <text evidence="5">The sequence shown here is derived from an EMBL/GenBank/DDBJ whole genome shotgun (WGS) entry which is preliminary data.</text>
</comment>
<feature type="compositionally biased region" description="Low complexity" evidence="3">
    <location>
        <begin position="709"/>
        <end position="721"/>
    </location>
</feature>
<feature type="domain" description="Carrier" evidence="4">
    <location>
        <begin position="483"/>
        <end position="559"/>
    </location>
</feature>
<evidence type="ECO:0000259" key="4">
    <source>
        <dbReference type="PROSITE" id="PS50075"/>
    </source>
</evidence>
<evidence type="ECO:0000256" key="3">
    <source>
        <dbReference type="SAM" id="MobiDB-lite"/>
    </source>
</evidence>
<dbReference type="PANTHER" id="PTHR43439">
    <property type="entry name" value="PHENYLACETATE-COENZYME A LIGASE"/>
    <property type="match status" value="1"/>
</dbReference>
<keyword evidence="6" id="KW-1185">Reference proteome</keyword>
<evidence type="ECO:0000256" key="1">
    <source>
        <dbReference type="ARBA" id="ARBA00022450"/>
    </source>
</evidence>
<dbReference type="PANTHER" id="PTHR43439:SF2">
    <property type="entry name" value="ENZYME, PUTATIVE (JCVI)-RELATED"/>
    <property type="match status" value="1"/>
</dbReference>
<evidence type="ECO:0000313" key="6">
    <source>
        <dbReference type="Proteomes" id="UP000469558"/>
    </source>
</evidence>
<dbReference type="OrthoDB" id="429813at2759"/>
<dbReference type="Pfam" id="PF00501">
    <property type="entry name" value="AMP-binding"/>
    <property type="match status" value="1"/>
</dbReference>
<dbReference type="Proteomes" id="UP000469558">
    <property type="component" value="Unassembled WGS sequence"/>
</dbReference>
<keyword evidence="2" id="KW-0597">Phosphoprotein</keyword>
<organism evidence="5 6">
    <name type="scientific">Lachnellula suecica</name>
    <dbReference type="NCBI Taxonomy" id="602035"/>
    <lineage>
        <taxon>Eukaryota</taxon>
        <taxon>Fungi</taxon>
        <taxon>Dikarya</taxon>
        <taxon>Ascomycota</taxon>
        <taxon>Pezizomycotina</taxon>
        <taxon>Leotiomycetes</taxon>
        <taxon>Helotiales</taxon>
        <taxon>Lachnaceae</taxon>
        <taxon>Lachnellula</taxon>
    </lineage>
</organism>
<dbReference type="InterPro" id="IPR036291">
    <property type="entry name" value="NAD(P)-bd_dom_sf"/>
</dbReference>
<dbReference type="InterPro" id="IPR020845">
    <property type="entry name" value="AMP-binding_CS"/>
</dbReference>
<dbReference type="Gene3D" id="3.40.50.12780">
    <property type="entry name" value="N-terminal domain of ligase-like"/>
    <property type="match status" value="1"/>
</dbReference>
<dbReference type="InterPro" id="IPR051414">
    <property type="entry name" value="Adenylate-forming_Reductase"/>
</dbReference>
<dbReference type="InterPro" id="IPR009081">
    <property type="entry name" value="PP-bd_ACP"/>
</dbReference>
<dbReference type="Pfam" id="PF07993">
    <property type="entry name" value="NAD_binding_4"/>
    <property type="match status" value="1"/>
</dbReference>
<dbReference type="AlphaFoldDB" id="A0A8T9C8V8"/>
<reference evidence="5 6" key="1">
    <citation type="submission" date="2018-05" db="EMBL/GenBank/DDBJ databases">
        <title>Genome sequencing and assembly of the regulated plant pathogen Lachnellula willkommii and related sister species for the development of diagnostic species identification markers.</title>
        <authorList>
            <person name="Giroux E."/>
            <person name="Bilodeau G."/>
        </authorList>
    </citation>
    <scope>NUCLEOTIDE SEQUENCE [LARGE SCALE GENOMIC DNA]</scope>
    <source>
        <strain evidence="5 6">CBS 268.59</strain>
    </source>
</reference>
<dbReference type="PROSITE" id="PS50075">
    <property type="entry name" value="CARRIER"/>
    <property type="match status" value="1"/>
</dbReference>
<dbReference type="Pfam" id="PF00550">
    <property type="entry name" value="PP-binding"/>
    <property type="match status" value="1"/>
</dbReference>
<proteinExistence type="predicted"/>
<sequence length="929" mass="103627">MASENHQQNGTFPEYYPRKKDILNNIVDFMARKYPQATFAEFPRSATSYDDVIRLVPRNSVAAHAHLFKSLDCKTSIVPDPTSLMIKGVLAAHPLNVLTAPSLHELLDGSSRPYPYSKSFHEAKHEPLLVLHTSGSTGLPKPIIWSHDYVAAYCNMSQLDPPAGYESQDKLAQHNRSLSYFLLSISCHFILIGAIANRSTWLYPAPAIPSAQLVVEGLKHTKAEVLTIPPPIVVDLVQRPDFAEFVASSVETLIYGGGDLPEAIGAFFTNKLQLMSFYGASEFGIPPTYVHFHPHVRVEFQHVNENLYELCFIKDPSIEKHQPVFKMFPDLKIYNTRDLYVPHPSQPDSWMYKGTQGRSDDIIVFVTGEKTNPTSFEHHVTTHPDIKSALVVGAHRFQAALLIEPVEEKEFTPSERAAIIEKIWPTIEEANQVCPAHAKVSKTHILLIDSKKPMARAGKGSVQRQLTVSQYSHEIDALYNDAETLNSPNEQMLQNMADVFDLQDINDMANIFSSGFDSLQTLVLIRGIRQAIHIPEIAPSTVYTNLSVSELSNPIMDMLAQKEKYRNNLDVDRRQAMDNLILEHSTSIDSLAGAINPRQNKPTPEVGEGHVLIVTWSTGSLGSYLLHGLLKDRPISHIYSLNRSADSASVQAQRNKLHGLSVKVPPSRVTRLASLSYQPDLATNNLDLNLQYMKPSKPNILQLYFSSPQSVPSPVQATSVPLSPRRYSSDHRAPRPIGYSESKYVAEGLLNYSAQKLYTDARIARVGQIAGPVSTSGSWNKWEWLPSLVISSRHVDALPDYLGSSLSKIDWVPIDILPDVLIELAFNERTSEGTLLPSVYHPHDPRTVLWSELLPTIAKALGKYKTEPVEVVTLKEWLKRVSAGVDASDVQSSVRRIPAIKLLNFYQGLLQQEDVSEMTTDRAQEASMV</sequence>
<dbReference type="SUPFAM" id="SSF51735">
    <property type="entry name" value="NAD(P)-binding Rossmann-fold domains"/>
    <property type="match status" value="1"/>
</dbReference>
<dbReference type="InterPro" id="IPR013120">
    <property type="entry name" value="FAR_NAD-bd"/>
</dbReference>
<dbReference type="EMBL" id="QGMK01000471">
    <property type="protein sequence ID" value="TVY81492.1"/>
    <property type="molecule type" value="Genomic_DNA"/>
</dbReference>
<evidence type="ECO:0000313" key="5">
    <source>
        <dbReference type="EMBL" id="TVY81492.1"/>
    </source>
</evidence>
<dbReference type="InterPro" id="IPR000873">
    <property type="entry name" value="AMP-dep_synth/lig_dom"/>
</dbReference>
<dbReference type="InterPro" id="IPR042099">
    <property type="entry name" value="ANL_N_sf"/>
</dbReference>
<evidence type="ECO:0000256" key="2">
    <source>
        <dbReference type="ARBA" id="ARBA00022553"/>
    </source>
</evidence>
<keyword evidence="1" id="KW-0596">Phosphopantetheine</keyword>
<dbReference type="PROSITE" id="PS00455">
    <property type="entry name" value="AMP_BINDING"/>
    <property type="match status" value="1"/>
</dbReference>
<feature type="region of interest" description="Disordered" evidence="3">
    <location>
        <begin position="709"/>
        <end position="733"/>
    </location>
</feature>
<dbReference type="Pfam" id="PF23562">
    <property type="entry name" value="AMP-binding_C_3"/>
    <property type="match status" value="1"/>
</dbReference>
<gene>
    <name evidence="5" type="primary">FUB8_7</name>
    <name evidence="5" type="ORF">LSUE1_G004093</name>
</gene>
<accession>A0A8T9C8V8</accession>
<dbReference type="SUPFAM" id="SSF56801">
    <property type="entry name" value="Acetyl-CoA synthetase-like"/>
    <property type="match status" value="1"/>
</dbReference>